<evidence type="ECO:0000313" key="9">
    <source>
        <dbReference type="EMBL" id="KAJ7341148.1"/>
    </source>
</evidence>
<dbReference type="PANTHER" id="PTHR48041">
    <property type="entry name" value="ABC TRANSPORTER G FAMILY MEMBER 28"/>
    <property type="match status" value="1"/>
</dbReference>
<dbReference type="InterPro" id="IPR043926">
    <property type="entry name" value="ABCG_dom"/>
</dbReference>
<dbReference type="CDD" id="cd03234">
    <property type="entry name" value="ABCG_White"/>
    <property type="match status" value="1"/>
</dbReference>
<dbReference type="AlphaFoldDB" id="A0A9Q0Y379"/>
<feature type="domain" description="ABC transporter" evidence="8">
    <location>
        <begin position="70"/>
        <end position="315"/>
    </location>
</feature>
<dbReference type="InterPro" id="IPR050352">
    <property type="entry name" value="ABCG_transporters"/>
</dbReference>
<dbReference type="PROSITE" id="PS00211">
    <property type="entry name" value="ABC_TRANSPORTER_1"/>
    <property type="match status" value="1"/>
</dbReference>
<evidence type="ECO:0000259" key="8">
    <source>
        <dbReference type="PROSITE" id="PS50893"/>
    </source>
</evidence>
<dbReference type="EMBL" id="JAPFRF010000002">
    <property type="protein sequence ID" value="KAJ7341148.1"/>
    <property type="molecule type" value="Genomic_DNA"/>
</dbReference>
<dbReference type="Proteomes" id="UP001142489">
    <property type="component" value="Unassembled WGS sequence"/>
</dbReference>
<accession>A0A9Q0Y379</accession>
<dbReference type="OrthoDB" id="66620at2759"/>
<keyword evidence="10" id="KW-1185">Reference proteome</keyword>
<feature type="transmembrane region" description="Helical" evidence="7">
    <location>
        <begin position="566"/>
        <end position="585"/>
    </location>
</feature>
<dbReference type="GO" id="GO:0005524">
    <property type="term" value="F:ATP binding"/>
    <property type="evidence" value="ECO:0007669"/>
    <property type="project" value="InterPro"/>
</dbReference>
<gene>
    <name evidence="9" type="ORF">JRQ81_004935</name>
</gene>
<dbReference type="InterPro" id="IPR027417">
    <property type="entry name" value="P-loop_NTPase"/>
</dbReference>
<evidence type="ECO:0000313" key="10">
    <source>
        <dbReference type="Proteomes" id="UP001142489"/>
    </source>
</evidence>
<comment type="similarity">
    <text evidence="2">Belongs to the ABC transporter superfamily. ABCG family. Eye pigment precursor importer (TC 3.A.1.204) subfamily.</text>
</comment>
<evidence type="ECO:0000256" key="4">
    <source>
        <dbReference type="ARBA" id="ARBA00022692"/>
    </source>
</evidence>
<evidence type="ECO:0000256" key="2">
    <source>
        <dbReference type="ARBA" id="ARBA00005814"/>
    </source>
</evidence>
<dbReference type="Pfam" id="PF01061">
    <property type="entry name" value="ABC2_membrane"/>
    <property type="match status" value="1"/>
</dbReference>
<feature type="transmembrane region" description="Helical" evidence="7">
    <location>
        <begin position="422"/>
        <end position="441"/>
    </location>
</feature>
<comment type="subcellular location">
    <subcellularLocation>
        <location evidence="1">Membrane</location>
        <topology evidence="1">Multi-pass membrane protein</topology>
    </subcellularLocation>
</comment>
<dbReference type="Gene3D" id="3.40.50.300">
    <property type="entry name" value="P-loop containing nucleotide triphosphate hydrolases"/>
    <property type="match status" value="1"/>
</dbReference>
<sequence>MEAFPLESTMREEEEEMERVKRLQDSIFCSEDNSLYFTYQGESNVLEVRDLNYQVNVASQIPWYEKLAELQMPWTSGTDSESHMVAIRNLNFKIFCPPILRFFHPSVVFPACGKTPLFDLITCRDHAGKITSGDILINGKPINRPLVKRCAAHVREDDRLLPNLTVRETFLFIAKLRLPKISESQREKRVEDVIAELRLRQCANTRVGNAYIRGVSGGERRRVSIGVQLLWNPGILIFNDPTAGLDSFTAHNLVITLSRLARGNRLVLLSVHQPRSDIFQLFDLVLLMTSGVTVYSGAAQDMVQYFTKIGYPCPTYSNPADFYVDLTSINRHTEEREMESKRRISLMAAMFHENIRCFDDFLWRSSQRSNRALTFTPSSPPTLDETITVNSQPGDQLSGWFQQFTILLSRQISNDFRDLPALLIRGFEALLMSLLIGFLYYGHAKNQLSIQDLSALLFMIGALIPYIVILDCTTKCHSERPVFYQEFEDGLYPVSSYVSAKVLGELPEQCFTVIVYGIPIYWLANLSPDPERFLLNLLLLMFVTYCARIMAMWISALLPTLQISAFFCNMLYTTFFLSGGFLISLENLWTVPSWISKVSFVRWSFEGLMKIQFTGMTYPMTSGNVTYPISGNLVLKTMGLDSYPLYATYLILVGMTTGCLVFYYLSLRFIKQKSNQDW</sequence>
<evidence type="ECO:0000256" key="5">
    <source>
        <dbReference type="ARBA" id="ARBA00022989"/>
    </source>
</evidence>
<proteinExistence type="inferred from homology"/>
<dbReference type="GO" id="GO:0140359">
    <property type="term" value="F:ABC-type transporter activity"/>
    <property type="evidence" value="ECO:0007669"/>
    <property type="project" value="InterPro"/>
</dbReference>
<evidence type="ECO:0000256" key="3">
    <source>
        <dbReference type="ARBA" id="ARBA00022448"/>
    </source>
</evidence>
<dbReference type="GO" id="GO:0120020">
    <property type="term" value="F:cholesterol transfer activity"/>
    <property type="evidence" value="ECO:0007669"/>
    <property type="project" value="TreeGrafter"/>
</dbReference>
<keyword evidence="3" id="KW-0813">Transport</keyword>
<evidence type="ECO:0000256" key="1">
    <source>
        <dbReference type="ARBA" id="ARBA00004141"/>
    </source>
</evidence>
<dbReference type="GO" id="GO:0005886">
    <property type="term" value="C:plasma membrane"/>
    <property type="evidence" value="ECO:0007669"/>
    <property type="project" value="TreeGrafter"/>
</dbReference>
<keyword evidence="6 7" id="KW-0472">Membrane</keyword>
<dbReference type="InterPro" id="IPR003439">
    <property type="entry name" value="ABC_transporter-like_ATP-bd"/>
</dbReference>
<feature type="transmembrane region" description="Helical" evidence="7">
    <location>
        <begin position="533"/>
        <end position="554"/>
    </location>
</feature>
<dbReference type="InterPro" id="IPR017871">
    <property type="entry name" value="ABC_transporter-like_CS"/>
</dbReference>
<keyword evidence="4 7" id="KW-0812">Transmembrane</keyword>
<organism evidence="9 10">
    <name type="scientific">Phrynocephalus forsythii</name>
    <dbReference type="NCBI Taxonomy" id="171643"/>
    <lineage>
        <taxon>Eukaryota</taxon>
        <taxon>Metazoa</taxon>
        <taxon>Chordata</taxon>
        <taxon>Craniata</taxon>
        <taxon>Vertebrata</taxon>
        <taxon>Euteleostomi</taxon>
        <taxon>Lepidosauria</taxon>
        <taxon>Squamata</taxon>
        <taxon>Bifurcata</taxon>
        <taxon>Unidentata</taxon>
        <taxon>Episquamata</taxon>
        <taxon>Toxicofera</taxon>
        <taxon>Iguania</taxon>
        <taxon>Acrodonta</taxon>
        <taxon>Agamidae</taxon>
        <taxon>Agaminae</taxon>
        <taxon>Phrynocephalus</taxon>
    </lineage>
</organism>
<dbReference type="PROSITE" id="PS50893">
    <property type="entry name" value="ABC_TRANSPORTER_2"/>
    <property type="match status" value="1"/>
</dbReference>
<feature type="transmembrane region" description="Helical" evidence="7">
    <location>
        <begin position="643"/>
        <end position="665"/>
    </location>
</feature>
<dbReference type="GO" id="GO:0016887">
    <property type="term" value="F:ATP hydrolysis activity"/>
    <property type="evidence" value="ECO:0007669"/>
    <property type="project" value="InterPro"/>
</dbReference>
<dbReference type="GO" id="GO:0043235">
    <property type="term" value="C:receptor complex"/>
    <property type="evidence" value="ECO:0007669"/>
    <property type="project" value="TreeGrafter"/>
</dbReference>
<dbReference type="SUPFAM" id="SSF52540">
    <property type="entry name" value="P-loop containing nucleoside triphosphate hydrolases"/>
    <property type="match status" value="1"/>
</dbReference>
<dbReference type="Pfam" id="PF19055">
    <property type="entry name" value="ABC2_membrane_7"/>
    <property type="match status" value="1"/>
</dbReference>
<dbReference type="Pfam" id="PF00005">
    <property type="entry name" value="ABC_tran"/>
    <property type="match status" value="1"/>
</dbReference>
<dbReference type="PANTHER" id="PTHR48041:SF71">
    <property type="entry name" value="ATP-BINDING CASSETTE SUB-FAMILY G MEMBER 8"/>
    <property type="match status" value="1"/>
</dbReference>
<name>A0A9Q0Y379_9SAUR</name>
<reference evidence="9" key="1">
    <citation type="journal article" date="2023" name="DNA Res.">
        <title>Chromosome-level genome assembly of Phrynocephalus forsythii using third-generation DNA sequencing and Hi-C analysis.</title>
        <authorList>
            <person name="Qi Y."/>
            <person name="Zhao W."/>
            <person name="Zhao Y."/>
            <person name="Niu C."/>
            <person name="Cao S."/>
            <person name="Zhang Y."/>
        </authorList>
    </citation>
    <scope>NUCLEOTIDE SEQUENCE</scope>
    <source>
        <tissue evidence="9">Muscle</tissue>
    </source>
</reference>
<feature type="transmembrane region" description="Helical" evidence="7">
    <location>
        <begin position="453"/>
        <end position="470"/>
    </location>
</feature>
<comment type="caution">
    <text evidence="9">The sequence shown here is derived from an EMBL/GenBank/DDBJ whole genome shotgun (WGS) entry which is preliminary data.</text>
</comment>
<dbReference type="InterPro" id="IPR013525">
    <property type="entry name" value="ABC2_TM"/>
</dbReference>
<dbReference type="GO" id="GO:0033344">
    <property type="term" value="P:cholesterol efflux"/>
    <property type="evidence" value="ECO:0007669"/>
    <property type="project" value="TreeGrafter"/>
</dbReference>
<evidence type="ECO:0000256" key="6">
    <source>
        <dbReference type="ARBA" id="ARBA00023136"/>
    </source>
</evidence>
<protein>
    <recommendedName>
        <fullName evidence="8">ABC transporter domain-containing protein</fullName>
    </recommendedName>
</protein>
<dbReference type="GO" id="GO:0042632">
    <property type="term" value="P:cholesterol homeostasis"/>
    <property type="evidence" value="ECO:0007669"/>
    <property type="project" value="TreeGrafter"/>
</dbReference>
<evidence type="ECO:0000256" key="7">
    <source>
        <dbReference type="SAM" id="Phobius"/>
    </source>
</evidence>
<keyword evidence="5 7" id="KW-1133">Transmembrane helix</keyword>